<organism evidence="1 2">
    <name type="scientific">Veronia nyctiphanis</name>
    <dbReference type="NCBI Taxonomy" id="1278244"/>
    <lineage>
        <taxon>Bacteria</taxon>
        <taxon>Pseudomonadati</taxon>
        <taxon>Pseudomonadota</taxon>
        <taxon>Gammaproteobacteria</taxon>
        <taxon>Vibrionales</taxon>
        <taxon>Vibrionaceae</taxon>
        <taxon>Veronia</taxon>
    </lineage>
</organism>
<dbReference type="Proteomes" id="UP000290287">
    <property type="component" value="Unassembled WGS sequence"/>
</dbReference>
<keyword evidence="2" id="KW-1185">Reference proteome</keyword>
<sequence length="83" mass="9656">MNDKLAEAILAELRFQGRQDDALWDASDIAHYMKLSKSTVQCRIICKPHFPRALKVPTTDNGGGRRWLAREVKQWVMRFREAI</sequence>
<evidence type="ECO:0000313" key="2">
    <source>
        <dbReference type="Proteomes" id="UP000290287"/>
    </source>
</evidence>
<dbReference type="EMBL" id="PEIB01000045">
    <property type="protein sequence ID" value="RXJ70673.1"/>
    <property type="molecule type" value="Genomic_DNA"/>
</dbReference>
<name>A0A4Q0YJR1_9GAMM</name>
<proteinExistence type="predicted"/>
<reference evidence="1 2" key="1">
    <citation type="submission" date="2017-10" db="EMBL/GenBank/DDBJ databases">
        <title>Nyctiphanis sp. nov., isolated from the stomach of the euphausiid Nyctiphanes simplex (Hansen, 1911) in the Gulf of California.</title>
        <authorList>
            <person name="Gomez-Gil B."/>
            <person name="Aguilar-Mendez M."/>
            <person name="Lopez-Cortes A."/>
            <person name="Gomez-Gutierrez J."/>
            <person name="Roque A."/>
            <person name="Lang E."/>
            <person name="Gonzalez-Castillo A."/>
        </authorList>
    </citation>
    <scope>NUCLEOTIDE SEQUENCE [LARGE SCALE GENOMIC DNA]</scope>
    <source>
        <strain evidence="1 2">CAIM 600</strain>
    </source>
</reference>
<dbReference type="OrthoDB" id="9103293at2"/>
<protein>
    <submittedName>
        <fullName evidence="1">Uncharacterized protein</fullName>
    </submittedName>
</protein>
<dbReference type="AlphaFoldDB" id="A0A4Q0YJR1"/>
<gene>
    <name evidence="1" type="ORF">CS022_22680</name>
</gene>
<comment type="caution">
    <text evidence="1">The sequence shown here is derived from an EMBL/GenBank/DDBJ whole genome shotgun (WGS) entry which is preliminary data.</text>
</comment>
<accession>A0A4Q0YJR1</accession>
<evidence type="ECO:0000313" key="1">
    <source>
        <dbReference type="EMBL" id="RXJ70673.1"/>
    </source>
</evidence>
<dbReference type="RefSeq" id="WP_129124150.1">
    <property type="nucleotide sequence ID" value="NZ_PEIB01000045.1"/>
</dbReference>